<evidence type="ECO:0000313" key="1">
    <source>
        <dbReference type="EMBL" id="MBB5043457.1"/>
    </source>
</evidence>
<organism evidence="1 2">
    <name type="scientific">Shinella fusca</name>
    <dbReference type="NCBI Taxonomy" id="544480"/>
    <lineage>
        <taxon>Bacteria</taxon>
        <taxon>Pseudomonadati</taxon>
        <taxon>Pseudomonadota</taxon>
        <taxon>Alphaproteobacteria</taxon>
        <taxon>Hyphomicrobiales</taxon>
        <taxon>Rhizobiaceae</taxon>
        <taxon>Shinella</taxon>
    </lineage>
</organism>
<dbReference type="Proteomes" id="UP000535406">
    <property type="component" value="Unassembled WGS sequence"/>
</dbReference>
<gene>
    <name evidence="1" type="ORF">HNQ66_002863</name>
</gene>
<reference evidence="1 2" key="1">
    <citation type="submission" date="2020-08" db="EMBL/GenBank/DDBJ databases">
        <title>Genomic Encyclopedia of Type Strains, Phase IV (KMG-IV): sequencing the most valuable type-strain genomes for metagenomic binning, comparative biology and taxonomic classification.</title>
        <authorList>
            <person name="Goeker M."/>
        </authorList>
    </citation>
    <scope>NUCLEOTIDE SEQUENCE [LARGE SCALE GENOMIC DNA]</scope>
    <source>
        <strain evidence="1 2">DSM 21319</strain>
    </source>
</reference>
<sequence length="53" mass="5977">MHILVRDKRTGAEDWIPIERAAVLMGMEADDIDAALEEFGECEVEDFIALDPE</sequence>
<dbReference type="EMBL" id="JACHIK010000009">
    <property type="protein sequence ID" value="MBB5043457.1"/>
    <property type="molecule type" value="Genomic_DNA"/>
</dbReference>
<evidence type="ECO:0000313" key="2">
    <source>
        <dbReference type="Proteomes" id="UP000535406"/>
    </source>
</evidence>
<dbReference type="RefSeq" id="WP_184144831.1">
    <property type="nucleotide sequence ID" value="NZ_JACHIK010000009.1"/>
</dbReference>
<comment type="caution">
    <text evidence="1">The sequence shown here is derived from an EMBL/GenBank/DDBJ whole genome shotgun (WGS) entry which is preliminary data.</text>
</comment>
<keyword evidence="2" id="KW-1185">Reference proteome</keyword>
<accession>A0A7W8DVB6</accession>
<proteinExistence type="predicted"/>
<name>A0A7W8DVB6_9HYPH</name>
<protein>
    <submittedName>
        <fullName evidence="1">Uncharacterized protein</fullName>
    </submittedName>
</protein>
<dbReference type="AlphaFoldDB" id="A0A7W8DVB6"/>